<evidence type="ECO:0000256" key="1">
    <source>
        <dbReference type="SAM" id="Phobius"/>
    </source>
</evidence>
<organism evidence="2">
    <name type="scientific">hydrothermal vent metagenome</name>
    <dbReference type="NCBI Taxonomy" id="652676"/>
    <lineage>
        <taxon>unclassified sequences</taxon>
        <taxon>metagenomes</taxon>
        <taxon>ecological metagenomes</taxon>
    </lineage>
</organism>
<dbReference type="AlphaFoldDB" id="A0A1W1CHS5"/>
<reference evidence="2" key="1">
    <citation type="submission" date="2016-10" db="EMBL/GenBank/DDBJ databases">
        <authorList>
            <person name="de Groot N.N."/>
        </authorList>
    </citation>
    <scope>NUCLEOTIDE SEQUENCE</scope>
</reference>
<keyword evidence="1" id="KW-0472">Membrane</keyword>
<keyword evidence="1" id="KW-1133">Transmembrane helix</keyword>
<dbReference type="EMBL" id="FPHE01000141">
    <property type="protein sequence ID" value="SFV65430.1"/>
    <property type="molecule type" value="Genomic_DNA"/>
</dbReference>
<gene>
    <name evidence="2" type="ORF">MNB_SV-12-1218</name>
</gene>
<accession>A0A1W1CHS5</accession>
<feature type="transmembrane region" description="Helical" evidence="1">
    <location>
        <begin position="14"/>
        <end position="33"/>
    </location>
</feature>
<evidence type="ECO:0000313" key="2">
    <source>
        <dbReference type="EMBL" id="SFV65430.1"/>
    </source>
</evidence>
<sequence length="218" mass="24862">MTEVKSLLDNSKTIMAGVVGFLIVIPSVINSIGDIITSFRNLPIGEKEKIHVQLLEEHWKENPVYTKQMQIDGKEGNLIMTLDIYGNGDIRVDYGEYAQWFPYKKVKNNDKKLTQSFFTNLYADSDIEVFKVKEITTEVENIETQQNIIRIRKFSDGSTQKITLEKNTGKILRVDINESNNSSIDDNATIETIRLPKEDSPKAIHQSKDSIEVIKLPN</sequence>
<protein>
    <submittedName>
        <fullName evidence="2">Uncharacterized protein</fullName>
    </submittedName>
</protein>
<name>A0A1W1CHS5_9ZZZZ</name>
<keyword evidence="1" id="KW-0812">Transmembrane</keyword>
<proteinExistence type="predicted"/>